<dbReference type="Pfam" id="PF13597">
    <property type="entry name" value="NRDD"/>
    <property type="match status" value="1"/>
</dbReference>
<dbReference type="PANTHER" id="PTHR21075:SF0">
    <property type="entry name" value="ANAEROBIC RIBONUCLEOSIDE-TRIPHOSPHATE REDUCTASE"/>
    <property type="match status" value="1"/>
</dbReference>
<feature type="non-terminal residue" evidence="1">
    <location>
        <position position="122"/>
    </location>
</feature>
<dbReference type="GO" id="GO:0008998">
    <property type="term" value="F:ribonucleoside-triphosphate reductase (thioredoxin) activity"/>
    <property type="evidence" value="ECO:0007669"/>
    <property type="project" value="InterPro"/>
</dbReference>
<reference evidence="1" key="1">
    <citation type="journal article" date="2014" name="Front. Microbiol.">
        <title>High frequency of phylogenetically diverse reductive dehalogenase-homologous genes in deep subseafloor sedimentary metagenomes.</title>
        <authorList>
            <person name="Kawai M."/>
            <person name="Futagami T."/>
            <person name="Toyoda A."/>
            <person name="Takaki Y."/>
            <person name="Nishi S."/>
            <person name="Hori S."/>
            <person name="Arai W."/>
            <person name="Tsubouchi T."/>
            <person name="Morono Y."/>
            <person name="Uchiyama I."/>
            <person name="Ito T."/>
            <person name="Fujiyama A."/>
            <person name="Inagaki F."/>
            <person name="Takami H."/>
        </authorList>
    </citation>
    <scope>NUCLEOTIDE SEQUENCE</scope>
    <source>
        <strain evidence="1">Expedition CK06-06</strain>
    </source>
</reference>
<comment type="caution">
    <text evidence="1">The sequence shown here is derived from an EMBL/GenBank/DDBJ whole genome shotgun (WGS) entry which is preliminary data.</text>
</comment>
<protein>
    <submittedName>
        <fullName evidence="1">Uncharacterized protein</fullName>
    </submittedName>
</protein>
<gene>
    <name evidence="1" type="ORF">S01H4_10307</name>
</gene>
<dbReference type="AlphaFoldDB" id="X0Z3F0"/>
<dbReference type="GO" id="GO:0031250">
    <property type="term" value="C:anaerobic ribonucleoside-triphosphate reductase complex"/>
    <property type="evidence" value="ECO:0007669"/>
    <property type="project" value="TreeGrafter"/>
</dbReference>
<sequence>MSKKAKPKKRKVRAAKKVKPEYIDAAKFVDDYIGMQDWRVRENANVAYSFSSLFLRAAGETVARYTLSKVYPREIARAHTEGDFHIHNVPFGIVGYCAGWSIKDLLLQGFSGVAGRTESSPA</sequence>
<dbReference type="GO" id="GO:0006260">
    <property type="term" value="P:DNA replication"/>
    <property type="evidence" value="ECO:0007669"/>
    <property type="project" value="InterPro"/>
</dbReference>
<organism evidence="1">
    <name type="scientific">marine sediment metagenome</name>
    <dbReference type="NCBI Taxonomy" id="412755"/>
    <lineage>
        <taxon>unclassified sequences</taxon>
        <taxon>metagenomes</taxon>
        <taxon>ecological metagenomes</taxon>
    </lineage>
</organism>
<dbReference type="PANTHER" id="PTHR21075">
    <property type="entry name" value="ANAEROBIC RIBONUCLEOSIDE-TRIPHOSPHATE REDUCTASE"/>
    <property type="match status" value="1"/>
</dbReference>
<dbReference type="SUPFAM" id="SSF51998">
    <property type="entry name" value="PFL-like glycyl radical enzymes"/>
    <property type="match status" value="1"/>
</dbReference>
<evidence type="ECO:0000313" key="1">
    <source>
        <dbReference type="EMBL" id="GAG63514.1"/>
    </source>
</evidence>
<proteinExistence type="predicted"/>
<dbReference type="Gene3D" id="3.20.70.20">
    <property type="match status" value="1"/>
</dbReference>
<dbReference type="GO" id="GO:0004748">
    <property type="term" value="F:ribonucleoside-diphosphate reductase activity, thioredoxin disulfide as acceptor"/>
    <property type="evidence" value="ECO:0007669"/>
    <property type="project" value="TreeGrafter"/>
</dbReference>
<dbReference type="InterPro" id="IPR012833">
    <property type="entry name" value="NrdD"/>
</dbReference>
<name>X0Z3F0_9ZZZZ</name>
<accession>X0Z3F0</accession>
<dbReference type="GO" id="GO:0009265">
    <property type="term" value="P:2'-deoxyribonucleotide biosynthetic process"/>
    <property type="evidence" value="ECO:0007669"/>
    <property type="project" value="TreeGrafter"/>
</dbReference>
<dbReference type="EMBL" id="BART01003914">
    <property type="protein sequence ID" value="GAG63514.1"/>
    <property type="molecule type" value="Genomic_DNA"/>
</dbReference>